<keyword evidence="5" id="KW-0560">Oxidoreductase</keyword>
<dbReference type="GO" id="GO:0016614">
    <property type="term" value="F:oxidoreductase activity, acting on CH-OH group of donors"/>
    <property type="evidence" value="ECO:0007669"/>
    <property type="project" value="InterPro"/>
</dbReference>
<comment type="cofactor">
    <cofactor evidence="1">
        <name>FAD</name>
        <dbReference type="ChEBI" id="CHEBI:57692"/>
    </cofactor>
</comment>
<evidence type="ECO:0000259" key="6">
    <source>
        <dbReference type="Pfam" id="PF05199"/>
    </source>
</evidence>
<dbReference type="EMBL" id="NAFI01000180">
    <property type="protein sequence ID" value="OSJ06135.1"/>
    <property type="molecule type" value="Genomic_DNA"/>
</dbReference>
<comment type="similarity">
    <text evidence="2">Belongs to the GMC oxidoreductase family.</text>
</comment>
<dbReference type="Pfam" id="PF05199">
    <property type="entry name" value="GMC_oxred_C"/>
    <property type="match status" value="1"/>
</dbReference>
<evidence type="ECO:0000256" key="2">
    <source>
        <dbReference type="ARBA" id="ARBA00010790"/>
    </source>
</evidence>
<dbReference type="OrthoDB" id="9798604at2"/>
<dbReference type="InterPro" id="IPR036188">
    <property type="entry name" value="FAD/NAD-bd_sf"/>
</dbReference>
<dbReference type="AlphaFoldDB" id="A0A1X3H369"/>
<organism evidence="7 8">
    <name type="scientific">Bradyrhizobium canariense</name>
    <dbReference type="NCBI Taxonomy" id="255045"/>
    <lineage>
        <taxon>Bacteria</taxon>
        <taxon>Pseudomonadati</taxon>
        <taxon>Pseudomonadota</taxon>
        <taxon>Alphaproteobacteria</taxon>
        <taxon>Hyphomicrobiales</taxon>
        <taxon>Nitrobacteraceae</taxon>
        <taxon>Bradyrhizobium</taxon>
    </lineage>
</organism>
<evidence type="ECO:0000256" key="4">
    <source>
        <dbReference type="ARBA" id="ARBA00022827"/>
    </source>
</evidence>
<dbReference type="PANTHER" id="PTHR42784:SF1">
    <property type="entry name" value="PYRANOSE 2-OXIDASE"/>
    <property type="match status" value="1"/>
</dbReference>
<sequence>MGVFDTLAKQRGGIENTTFSMDAIGSRICSSWDTVAAHQFDVVIIGAGMFGAYCADKLYRRDADNKIRILVLEAGPFFLSTHINNLPLGNMSQDAVWARPWTGEPPFVTEDVNNKKALAFCVGGRSLFWAGWSPKLTPVDLAQWPEDVRDFLNSPEGYDHTATEIGSNQKTEFIEETDTYKTLYKAFQTAEGKVFGKGGSRIDRIEPAPLAVMGRRPTSGIFAFDQYSSVTFLIDAINQDVNNNANTPWGRRLMLLPRTEVVGLTLDDKKQAVTSLDLEVSGDRKRLRLAPGVTVVLANGTVEATRLALAHLGVGQQTQPPKVGNFMTHMGNSTTVRIRRKALGLGPPNPSGNDLAAFMARGELLGRRFHYQIVAAALRPESSSPWDFVMRLMPDVDQLERWIGDRDQEWISIVFRGIGEMEGNRRVKRPDEWKNFISLKGDLAYAKLGPSQSDTQLWGALDEVAIELAKQLAGDADNIRYPAEPNHSDIGTIYHEGGTLFMGNAEESITDTYGRFHHLPNVYVVGPAVFPTLGSANPSLTGLSLARRTADTILRARRTTPSTSQEEIPSA</sequence>
<evidence type="ECO:0000256" key="5">
    <source>
        <dbReference type="ARBA" id="ARBA00023002"/>
    </source>
</evidence>
<name>A0A1X3H369_9BRAD</name>
<keyword evidence="3" id="KW-0285">Flavoprotein</keyword>
<dbReference type="Proteomes" id="UP000193553">
    <property type="component" value="Unassembled WGS sequence"/>
</dbReference>
<dbReference type="InterPro" id="IPR051473">
    <property type="entry name" value="P2Ox-like"/>
</dbReference>
<accession>A0A1X3H369</accession>
<protein>
    <recommendedName>
        <fullName evidence="6">Glucose-methanol-choline oxidoreductase C-terminal domain-containing protein</fullName>
    </recommendedName>
</protein>
<reference evidence="7 8" key="1">
    <citation type="submission" date="2017-03" db="EMBL/GenBank/DDBJ databases">
        <title>Whole genome sequences of fourteen strains of Bradyrhizobium canariense and one strain of Bradyrhizobium japonicum isolated from Lupinus (Papilionoideae: Genisteae) species in Algeria.</title>
        <authorList>
            <person name="Crovadore J."/>
            <person name="Chekireb D."/>
            <person name="Brachmann A."/>
            <person name="Chablais R."/>
            <person name="Cochard B."/>
            <person name="Lefort F."/>
        </authorList>
    </citation>
    <scope>NUCLEOTIDE SEQUENCE [LARGE SCALE GENOMIC DNA]</scope>
    <source>
        <strain evidence="7 8">UBMA195</strain>
    </source>
</reference>
<evidence type="ECO:0000256" key="3">
    <source>
        <dbReference type="ARBA" id="ARBA00022630"/>
    </source>
</evidence>
<keyword evidence="4" id="KW-0274">FAD</keyword>
<proteinExistence type="inferred from homology"/>
<comment type="caution">
    <text evidence="7">The sequence shown here is derived from an EMBL/GenBank/DDBJ whole genome shotgun (WGS) entry which is preliminary data.</text>
</comment>
<dbReference type="Gene3D" id="3.50.50.60">
    <property type="entry name" value="FAD/NAD(P)-binding domain"/>
    <property type="match status" value="2"/>
</dbReference>
<dbReference type="PANTHER" id="PTHR42784">
    <property type="entry name" value="PYRANOSE 2-OXIDASE"/>
    <property type="match status" value="1"/>
</dbReference>
<evidence type="ECO:0000313" key="7">
    <source>
        <dbReference type="EMBL" id="OSJ06135.1"/>
    </source>
</evidence>
<gene>
    <name evidence="7" type="ORF">BSZ18_23600</name>
</gene>
<evidence type="ECO:0000313" key="8">
    <source>
        <dbReference type="Proteomes" id="UP000193553"/>
    </source>
</evidence>
<feature type="domain" description="Glucose-methanol-choline oxidoreductase C-terminal" evidence="6">
    <location>
        <begin position="489"/>
        <end position="546"/>
    </location>
</feature>
<dbReference type="RefSeq" id="WP_085360331.1">
    <property type="nucleotide sequence ID" value="NZ_NAFD01000184.1"/>
</dbReference>
<evidence type="ECO:0000256" key="1">
    <source>
        <dbReference type="ARBA" id="ARBA00001974"/>
    </source>
</evidence>
<dbReference type="SUPFAM" id="SSF51905">
    <property type="entry name" value="FAD/NAD(P)-binding domain"/>
    <property type="match status" value="1"/>
</dbReference>
<dbReference type="InterPro" id="IPR007867">
    <property type="entry name" value="GMC_OxRtase_C"/>
</dbReference>